<evidence type="ECO:0008006" key="4">
    <source>
        <dbReference type="Google" id="ProtNLM"/>
    </source>
</evidence>
<dbReference type="RefSeq" id="WP_188640965.1">
    <property type="nucleotide sequence ID" value="NZ_BMID01000001.1"/>
</dbReference>
<accession>A0ABQ1F2C7</accession>
<gene>
    <name evidence="2" type="ORF">GCM10010923_02390</name>
</gene>
<keyword evidence="3" id="KW-1185">Reference proteome</keyword>
<comment type="caution">
    <text evidence="2">The sequence shown here is derived from an EMBL/GenBank/DDBJ whole genome shotgun (WGS) entry which is preliminary data.</text>
</comment>
<name>A0ABQ1F2C7_9SPHN</name>
<organism evidence="2 3">
    <name type="scientific">Blastomonas marina</name>
    <dbReference type="NCBI Taxonomy" id="1867408"/>
    <lineage>
        <taxon>Bacteria</taxon>
        <taxon>Pseudomonadati</taxon>
        <taxon>Pseudomonadota</taxon>
        <taxon>Alphaproteobacteria</taxon>
        <taxon>Sphingomonadales</taxon>
        <taxon>Sphingomonadaceae</taxon>
        <taxon>Blastomonas</taxon>
    </lineage>
</organism>
<protein>
    <recommendedName>
        <fullName evidence="4">Transmembrane protein</fullName>
    </recommendedName>
</protein>
<feature type="transmembrane region" description="Helical" evidence="1">
    <location>
        <begin position="75"/>
        <end position="93"/>
    </location>
</feature>
<evidence type="ECO:0000313" key="2">
    <source>
        <dbReference type="EMBL" id="GFZ97860.1"/>
    </source>
</evidence>
<dbReference type="EMBL" id="BMID01000001">
    <property type="protein sequence ID" value="GFZ97860.1"/>
    <property type="molecule type" value="Genomic_DNA"/>
</dbReference>
<evidence type="ECO:0000256" key="1">
    <source>
        <dbReference type="SAM" id="Phobius"/>
    </source>
</evidence>
<keyword evidence="1" id="KW-0812">Transmembrane</keyword>
<keyword evidence="1" id="KW-0472">Membrane</keyword>
<evidence type="ECO:0000313" key="3">
    <source>
        <dbReference type="Proteomes" id="UP000603317"/>
    </source>
</evidence>
<dbReference type="Proteomes" id="UP000603317">
    <property type="component" value="Unassembled WGS sequence"/>
</dbReference>
<sequence>MSNPAQPDDSAPPTIRIGWGAVIFMILAAVVWLFGVYEFDALLAIDTQCDNERYYGRGAELAEILRCSLEAGPRGWFYIAWLASFPFLTVTWLERKLRKAMLARRNVTPRD</sequence>
<reference evidence="3" key="1">
    <citation type="journal article" date="2019" name="Int. J. Syst. Evol. Microbiol.">
        <title>The Global Catalogue of Microorganisms (GCM) 10K type strain sequencing project: providing services to taxonomists for standard genome sequencing and annotation.</title>
        <authorList>
            <consortium name="The Broad Institute Genomics Platform"/>
            <consortium name="The Broad Institute Genome Sequencing Center for Infectious Disease"/>
            <person name="Wu L."/>
            <person name="Ma J."/>
        </authorList>
    </citation>
    <scope>NUCLEOTIDE SEQUENCE [LARGE SCALE GENOMIC DNA]</scope>
    <source>
        <strain evidence="3">CGMCC 1.15297</strain>
    </source>
</reference>
<feature type="transmembrane region" description="Helical" evidence="1">
    <location>
        <begin position="17"/>
        <end position="37"/>
    </location>
</feature>
<proteinExistence type="predicted"/>
<keyword evidence="1" id="KW-1133">Transmembrane helix</keyword>